<sequence>MDTKRIALSKSILQMKFMKRTKDKVEKEQFQEEGEEYFGSELTSRMKKASPKYFIPVTEYCCYQSLLCSSGKFLMEASYVFCEKLGDGRLSFRGMNPVIEKLMEEKENAKRAKVEVKREADVSDEQMAVQWKKMRAKFDTVNRHRKPQHRKRNDEDEPLNKKPKFLKPAD</sequence>
<comment type="caution">
    <text evidence="3">The sequence shown here is derived from an EMBL/GenBank/DDBJ whole genome shotgun (WGS) entry which is preliminary data.</text>
</comment>
<protein>
    <submittedName>
        <fullName evidence="3">M-phase phosphoprotein 6</fullName>
    </submittedName>
</protein>
<dbReference type="AlphaFoldDB" id="A0A4S2KHI0"/>
<proteinExistence type="predicted"/>
<evidence type="ECO:0000313" key="3">
    <source>
        <dbReference type="EMBL" id="TGZ48953.1"/>
    </source>
</evidence>
<dbReference type="EMBL" id="QBLH01002286">
    <property type="protein sequence ID" value="TGZ48953.1"/>
    <property type="molecule type" value="Genomic_DNA"/>
</dbReference>
<evidence type="ECO:0000256" key="1">
    <source>
        <dbReference type="SAM" id="Coils"/>
    </source>
</evidence>
<organism evidence="3 4">
    <name type="scientific">Temnothorax longispinosus</name>
    <dbReference type="NCBI Taxonomy" id="300112"/>
    <lineage>
        <taxon>Eukaryota</taxon>
        <taxon>Metazoa</taxon>
        <taxon>Ecdysozoa</taxon>
        <taxon>Arthropoda</taxon>
        <taxon>Hexapoda</taxon>
        <taxon>Insecta</taxon>
        <taxon>Pterygota</taxon>
        <taxon>Neoptera</taxon>
        <taxon>Endopterygota</taxon>
        <taxon>Hymenoptera</taxon>
        <taxon>Apocrita</taxon>
        <taxon>Aculeata</taxon>
        <taxon>Formicoidea</taxon>
        <taxon>Formicidae</taxon>
        <taxon>Myrmicinae</taxon>
        <taxon>Temnothorax</taxon>
    </lineage>
</organism>
<dbReference type="InterPro" id="IPR019324">
    <property type="entry name" value="MPP6"/>
</dbReference>
<feature type="region of interest" description="Disordered" evidence="2">
    <location>
        <begin position="136"/>
        <end position="170"/>
    </location>
</feature>
<reference evidence="3 4" key="1">
    <citation type="journal article" date="2019" name="Philos. Trans. R. Soc. Lond., B, Biol. Sci.">
        <title>Ant behaviour and brain gene expression of defending hosts depend on the ecological success of the intruding social parasite.</title>
        <authorList>
            <person name="Kaur R."/>
            <person name="Stoldt M."/>
            <person name="Jongepier E."/>
            <person name="Feldmeyer B."/>
            <person name="Menzel F."/>
            <person name="Bornberg-Bauer E."/>
            <person name="Foitzik S."/>
        </authorList>
    </citation>
    <scope>NUCLEOTIDE SEQUENCE [LARGE SCALE GENOMIC DNA]</scope>
    <source>
        <tissue evidence="3">Whole body</tissue>
    </source>
</reference>
<dbReference type="STRING" id="300112.A0A4S2KHI0"/>
<dbReference type="GO" id="GO:0000460">
    <property type="term" value="P:maturation of 5.8S rRNA"/>
    <property type="evidence" value="ECO:0007669"/>
    <property type="project" value="TreeGrafter"/>
</dbReference>
<dbReference type="Proteomes" id="UP000310200">
    <property type="component" value="Unassembled WGS sequence"/>
</dbReference>
<dbReference type="PANTHER" id="PTHR13582">
    <property type="entry name" value="M-PHASE PHOSPHOPROTEIN 6"/>
    <property type="match status" value="1"/>
</dbReference>
<keyword evidence="4" id="KW-1185">Reference proteome</keyword>
<evidence type="ECO:0000256" key="2">
    <source>
        <dbReference type="SAM" id="MobiDB-lite"/>
    </source>
</evidence>
<evidence type="ECO:0000313" key="4">
    <source>
        <dbReference type="Proteomes" id="UP000310200"/>
    </source>
</evidence>
<dbReference type="Pfam" id="PF10175">
    <property type="entry name" value="MPP6"/>
    <property type="match status" value="1"/>
</dbReference>
<feature type="coiled-coil region" evidence="1">
    <location>
        <begin position="99"/>
        <end position="126"/>
    </location>
</feature>
<keyword evidence="1" id="KW-0175">Coiled coil</keyword>
<feature type="compositionally biased region" description="Basic residues" evidence="2">
    <location>
        <begin position="161"/>
        <end position="170"/>
    </location>
</feature>
<accession>A0A4S2KHI0</accession>
<dbReference type="PANTHER" id="PTHR13582:SF0">
    <property type="entry name" value="M-PHASE PHOSPHOPROTEIN 6"/>
    <property type="match status" value="1"/>
</dbReference>
<gene>
    <name evidence="3" type="ORF">DBV15_03373</name>
</gene>
<name>A0A4S2KHI0_9HYME</name>